<dbReference type="KEGG" id="ssl:SS1G_04727"/>
<reference evidence="2" key="1">
    <citation type="journal article" date="2017" name="Genome Biol. Evol.">
        <title>The complete genome sequence of the phytopathogenic fungus Sclerotinia sclerotiorum reveals insights into the genome architecture of broad host range pathogens.</title>
        <authorList>
            <person name="Derbyshire M."/>
            <person name="Denton-Giles M."/>
            <person name="Hegedus D."/>
            <person name="Seifbarghy S."/>
            <person name="Rollins J."/>
            <person name="van Kan J."/>
            <person name="Seidl M.F."/>
            <person name="Faino L."/>
            <person name="Mbengue M."/>
            <person name="Navaud O."/>
            <person name="Raffaele S."/>
            <person name="Hammond-Kosack K."/>
            <person name="Heard S."/>
            <person name="Oliver R."/>
        </authorList>
    </citation>
    <scope>NUCLEOTIDE SEQUENCE [LARGE SCALE GENOMIC DNA]</scope>
    <source>
        <strain evidence="2">ATCC 18683 / 1980 / Ss-1</strain>
    </source>
</reference>
<organism evidence="1 2">
    <name type="scientific">Sclerotinia sclerotiorum (strain ATCC 18683 / 1980 / Ss-1)</name>
    <name type="common">White mold</name>
    <name type="synonym">Whetzelinia sclerotiorum</name>
    <dbReference type="NCBI Taxonomy" id="665079"/>
    <lineage>
        <taxon>Eukaryota</taxon>
        <taxon>Fungi</taxon>
        <taxon>Dikarya</taxon>
        <taxon>Ascomycota</taxon>
        <taxon>Pezizomycotina</taxon>
        <taxon>Leotiomycetes</taxon>
        <taxon>Helotiales</taxon>
        <taxon>Sclerotiniaceae</taxon>
        <taxon>Sclerotinia</taxon>
    </lineage>
</organism>
<proteinExistence type="predicted"/>
<dbReference type="EMBL" id="CP017815">
    <property type="protein sequence ID" value="APA06688.1"/>
    <property type="molecule type" value="Genomic_DNA"/>
</dbReference>
<evidence type="ECO:0000313" key="2">
    <source>
        <dbReference type="Proteomes" id="UP000177798"/>
    </source>
</evidence>
<name>A0A1D9PVE3_SCLS1</name>
<gene>
    <name evidence="1" type="ORF">sscle_02g014580</name>
</gene>
<dbReference type="RefSeq" id="XP_001594919.1">
    <property type="nucleotide sequence ID" value="XM_001594869.1"/>
</dbReference>
<protein>
    <submittedName>
        <fullName evidence="1">Uncharacterized protein</fullName>
    </submittedName>
</protein>
<dbReference type="VEuPathDB" id="FungiDB:sscle_02g014580"/>
<accession>A0A1D9PVE3</accession>
<evidence type="ECO:0000313" key="1">
    <source>
        <dbReference type="EMBL" id="APA06688.1"/>
    </source>
</evidence>
<sequence>MVVTAKVGERVELMTSEPNAECECAVISINFKGNQIAVTVSDNPSKPILFSVARQIVHPQPEENVVTAKVNPVYRG</sequence>
<dbReference type="AlphaFoldDB" id="A0A1D9PVE3"/>
<dbReference type="Proteomes" id="UP000177798">
    <property type="component" value="Chromosome 2"/>
</dbReference>